<keyword evidence="6" id="KW-0418">Kinase</keyword>
<sequence>MFSTNYDELLSNIPDLICELDSSEKICYANSYHKHRLGYEAHEILGRSVDEFFHPEDRGELLTKMSFLQTPGSETKGIWRIAHKNGHFLTFECRGKFQQDVNGNKRILVVARDITEEIGIEFKLHTKSLGKTQTTADLLAKPIELHYQSFFELKMSQFEFSQLKFAFDEHAVITITDRNGNISYANDRFCEISLYSRDELIGNNHRLLNSGFHSSEFFERMYHMIQNGYVWKGEIRNRTKTGSIYWVSVTIVPLRSIDGNINRFVALHTLITRTIESEERVTQLLQEKELLLQEVHHRIKNNLFSVFSLLKMQSNFSPDPLLKEQFDEAAGRLRSMMALYDRLYRSQNPNEIDLKEYIPNLVSQILSTYPKLIRFEFISNEPIIIKPDIANNLGIILNELICNSVKHSFQMEGVGKITVTIKKIDLQIHFIYSDDGEPLPKNYSLENSESGFGIKLMNLLVQQLKGKANVKPGQSVQFDLLFPIH</sequence>
<feature type="domain" description="PAS" evidence="9">
    <location>
        <begin position="173"/>
        <end position="204"/>
    </location>
</feature>
<evidence type="ECO:0000256" key="2">
    <source>
        <dbReference type="ARBA" id="ARBA00012438"/>
    </source>
</evidence>
<feature type="domain" description="PAS" evidence="9">
    <location>
        <begin position="2"/>
        <end position="61"/>
    </location>
</feature>
<dbReference type="PANTHER" id="PTHR41523">
    <property type="entry name" value="TWO-COMPONENT SYSTEM SENSOR PROTEIN"/>
    <property type="match status" value="1"/>
</dbReference>
<dbReference type="PANTHER" id="PTHR41523:SF8">
    <property type="entry name" value="ETHYLENE RESPONSE SENSOR PROTEIN"/>
    <property type="match status" value="1"/>
</dbReference>
<dbReference type="PROSITE" id="PS50113">
    <property type="entry name" value="PAC"/>
    <property type="match status" value="1"/>
</dbReference>
<dbReference type="InterPro" id="IPR013655">
    <property type="entry name" value="PAS_fold_3"/>
</dbReference>
<proteinExistence type="predicted"/>
<evidence type="ECO:0000313" key="11">
    <source>
        <dbReference type="EMBL" id="PJZ83938.1"/>
    </source>
</evidence>
<dbReference type="Pfam" id="PF02518">
    <property type="entry name" value="HATPase_c"/>
    <property type="match status" value="1"/>
</dbReference>
<dbReference type="NCBIfam" id="TIGR00229">
    <property type="entry name" value="sensory_box"/>
    <property type="match status" value="2"/>
</dbReference>
<reference evidence="11 12" key="1">
    <citation type="submission" date="2017-07" db="EMBL/GenBank/DDBJ databases">
        <title>Leptospira spp. isolated from tropical soils.</title>
        <authorList>
            <person name="Thibeaux R."/>
            <person name="Iraola G."/>
            <person name="Ferres I."/>
            <person name="Bierque E."/>
            <person name="Girault D."/>
            <person name="Soupe-Gilbert M.-E."/>
            <person name="Picardeau M."/>
            <person name="Goarant C."/>
        </authorList>
    </citation>
    <scope>NUCLEOTIDE SEQUENCE [LARGE SCALE GENOMIC DNA]</scope>
    <source>
        <strain evidence="11 12">FH2-B-A1</strain>
    </source>
</reference>
<dbReference type="InterPro" id="IPR003594">
    <property type="entry name" value="HATPase_dom"/>
</dbReference>
<dbReference type="Pfam" id="PF13426">
    <property type="entry name" value="PAS_9"/>
    <property type="match status" value="1"/>
</dbReference>
<accession>A0A2N0AI09</accession>
<dbReference type="GO" id="GO:0004673">
    <property type="term" value="F:protein histidine kinase activity"/>
    <property type="evidence" value="ECO:0007669"/>
    <property type="project" value="UniProtKB-EC"/>
</dbReference>
<dbReference type="SMART" id="SM00086">
    <property type="entry name" value="PAC"/>
    <property type="match status" value="2"/>
</dbReference>
<keyword evidence="3" id="KW-0597">Phosphoprotein</keyword>
<dbReference type="Gene3D" id="3.30.565.10">
    <property type="entry name" value="Histidine kinase-like ATPase, C-terminal domain"/>
    <property type="match status" value="1"/>
</dbReference>
<dbReference type="Proteomes" id="UP000232145">
    <property type="component" value="Unassembled WGS sequence"/>
</dbReference>
<dbReference type="InterPro" id="IPR001610">
    <property type="entry name" value="PAC"/>
</dbReference>
<dbReference type="Gene3D" id="3.30.450.20">
    <property type="entry name" value="PAS domain"/>
    <property type="match status" value="2"/>
</dbReference>
<comment type="catalytic activity">
    <reaction evidence="1">
        <text>ATP + protein L-histidine = ADP + protein N-phospho-L-histidine.</text>
        <dbReference type="EC" id="2.7.13.3"/>
    </reaction>
</comment>
<evidence type="ECO:0000256" key="4">
    <source>
        <dbReference type="ARBA" id="ARBA00022679"/>
    </source>
</evidence>
<dbReference type="RefSeq" id="WP_100744260.1">
    <property type="nucleotide sequence ID" value="NZ_NPDW01000002.1"/>
</dbReference>
<evidence type="ECO:0000259" key="9">
    <source>
        <dbReference type="PROSITE" id="PS50112"/>
    </source>
</evidence>
<dbReference type="InterPro" id="IPR035965">
    <property type="entry name" value="PAS-like_dom_sf"/>
</dbReference>
<evidence type="ECO:0000259" key="10">
    <source>
        <dbReference type="PROSITE" id="PS50113"/>
    </source>
</evidence>
<protein>
    <recommendedName>
        <fullName evidence="2">histidine kinase</fullName>
        <ecNumber evidence="2">2.7.13.3</ecNumber>
    </recommendedName>
</protein>
<evidence type="ECO:0000256" key="7">
    <source>
        <dbReference type="ARBA" id="ARBA00022840"/>
    </source>
</evidence>
<evidence type="ECO:0000256" key="8">
    <source>
        <dbReference type="ARBA" id="ARBA00023026"/>
    </source>
</evidence>
<keyword evidence="5" id="KW-0547">Nucleotide-binding</keyword>
<comment type="caution">
    <text evidence="11">The sequence shown here is derived from an EMBL/GenBank/DDBJ whole genome shotgun (WGS) entry which is preliminary data.</text>
</comment>
<dbReference type="EMBL" id="NPDX01000004">
    <property type="protein sequence ID" value="PJZ83938.1"/>
    <property type="molecule type" value="Genomic_DNA"/>
</dbReference>
<keyword evidence="12" id="KW-1185">Reference proteome</keyword>
<evidence type="ECO:0000256" key="1">
    <source>
        <dbReference type="ARBA" id="ARBA00000085"/>
    </source>
</evidence>
<organism evidence="11 12">
    <name type="scientific">Leptospira harrisiae</name>
    <dbReference type="NCBI Taxonomy" id="2023189"/>
    <lineage>
        <taxon>Bacteria</taxon>
        <taxon>Pseudomonadati</taxon>
        <taxon>Spirochaetota</taxon>
        <taxon>Spirochaetia</taxon>
        <taxon>Leptospirales</taxon>
        <taxon>Leptospiraceae</taxon>
        <taxon>Leptospira</taxon>
    </lineage>
</organism>
<dbReference type="InterPro" id="IPR036890">
    <property type="entry name" value="HATPase_C_sf"/>
</dbReference>
<dbReference type="SUPFAM" id="SSF55874">
    <property type="entry name" value="ATPase domain of HSP90 chaperone/DNA topoisomerase II/histidine kinase"/>
    <property type="match status" value="1"/>
</dbReference>
<dbReference type="AlphaFoldDB" id="A0A2N0AI09"/>
<evidence type="ECO:0000256" key="3">
    <source>
        <dbReference type="ARBA" id="ARBA00022553"/>
    </source>
</evidence>
<dbReference type="InterPro" id="IPR011495">
    <property type="entry name" value="Sig_transdc_His_kin_sub2_dim/P"/>
</dbReference>
<dbReference type="InterPro" id="IPR000014">
    <property type="entry name" value="PAS"/>
</dbReference>
<dbReference type="OrthoDB" id="9809348at2"/>
<dbReference type="PROSITE" id="PS50112">
    <property type="entry name" value="PAS"/>
    <property type="match status" value="2"/>
</dbReference>
<evidence type="ECO:0000256" key="6">
    <source>
        <dbReference type="ARBA" id="ARBA00022777"/>
    </source>
</evidence>
<evidence type="ECO:0000256" key="5">
    <source>
        <dbReference type="ARBA" id="ARBA00022741"/>
    </source>
</evidence>
<dbReference type="Pfam" id="PF08447">
    <property type="entry name" value="PAS_3"/>
    <property type="match status" value="1"/>
</dbReference>
<feature type="domain" description="PAC" evidence="10">
    <location>
        <begin position="231"/>
        <end position="283"/>
    </location>
</feature>
<dbReference type="EC" id="2.7.13.3" evidence="2"/>
<gene>
    <name evidence="11" type="ORF">CH364_14365</name>
</gene>
<evidence type="ECO:0000313" key="12">
    <source>
        <dbReference type="Proteomes" id="UP000232145"/>
    </source>
</evidence>
<name>A0A2N0AI09_9LEPT</name>
<dbReference type="CDD" id="cd00130">
    <property type="entry name" value="PAS"/>
    <property type="match status" value="2"/>
</dbReference>
<keyword evidence="8" id="KW-0843">Virulence</keyword>
<keyword evidence="7" id="KW-0067">ATP-binding</keyword>
<keyword evidence="4" id="KW-0808">Transferase</keyword>
<dbReference type="GO" id="GO:0005524">
    <property type="term" value="F:ATP binding"/>
    <property type="evidence" value="ECO:0007669"/>
    <property type="project" value="UniProtKB-KW"/>
</dbReference>
<dbReference type="SMART" id="SM00387">
    <property type="entry name" value="HATPase_c"/>
    <property type="match status" value="1"/>
</dbReference>
<dbReference type="SUPFAM" id="SSF55785">
    <property type="entry name" value="PYP-like sensor domain (PAS domain)"/>
    <property type="match status" value="2"/>
</dbReference>
<dbReference type="InterPro" id="IPR000700">
    <property type="entry name" value="PAS-assoc_C"/>
</dbReference>
<dbReference type="Pfam" id="PF07568">
    <property type="entry name" value="HisKA_2"/>
    <property type="match status" value="1"/>
</dbReference>
<dbReference type="SMART" id="SM00091">
    <property type="entry name" value="PAS"/>
    <property type="match status" value="2"/>
</dbReference>